<evidence type="ECO:0000256" key="1">
    <source>
        <dbReference type="SAM" id="Phobius"/>
    </source>
</evidence>
<proteinExistence type="predicted"/>
<organism evidence="2 3">
    <name type="scientific">Ligilactobacillus ceti DSM 22408</name>
    <dbReference type="NCBI Taxonomy" id="1122146"/>
    <lineage>
        <taxon>Bacteria</taxon>
        <taxon>Bacillati</taxon>
        <taxon>Bacillota</taxon>
        <taxon>Bacilli</taxon>
        <taxon>Lactobacillales</taxon>
        <taxon>Lactobacillaceae</taxon>
        <taxon>Ligilactobacillus</taxon>
    </lineage>
</organism>
<protein>
    <recommendedName>
        <fullName evidence="4">DUF3592 domain-containing protein</fullName>
    </recommendedName>
</protein>
<dbReference type="Proteomes" id="UP000051500">
    <property type="component" value="Unassembled WGS sequence"/>
</dbReference>
<dbReference type="eggNOG" id="ENOG50343WS">
    <property type="taxonomic scope" value="Bacteria"/>
</dbReference>
<feature type="transmembrane region" description="Helical" evidence="1">
    <location>
        <begin position="169"/>
        <end position="188"/>
    </location>
</feature>
<gene>
    <name evidence="2" type="ORF">IV53_GL000144</name>
</gene>
<evidence type="ECO:0008006" key="4">
    <source>
        <dbReference type="Google" id="ProtNLM"/>
    </source>
</evidence>
<dbReference type="AlphaFoldDB" id="A0A0R2KIK7"/>
<name>A0A0R2KIK7_9LACO</name>
<sequence length="194" mass="22703">MVSENQVRNYRRGINLISFLKVFVNFLPVIIGGISFLVIYLIYGRRYIAKIKSDTQTEGTVIGYSILQYNNAVNLPKVEYTVQGKKYHTYGPRYFILTKTRKLPWNNNETNYLVKGKKLYINRNMNSVVGVSINPLSNLYPMGTKLPVHYWSKKPKRAYVLFPESLKTVYFAFGSSLLIIFYGIYHLYKIYYLM</sequence>
<comment type="caution">
    <text evidence="2">The sequence shown here is derived from an EMBL/GenBank/DDBJ whole genome shotgun (WGS) entry which is preliminary data.</text>
</comment>
<dbReference type="EMBL" id="JQBZ01000017">
    <property type="protein sequence ID" value="KRN89231.1"/>
    <property type="molecule type" value="Genomic_DNA"/>
</dbReference>
<reference evidence="2 3" key="1">
    <citation type="journal article" date="2015" name="Genome Announc.">
        <title>Expanding the biotechnology potential of lactobacilli through comparative genomics of 213 strains and associated genera.</title>
        <authorList>
            <person name="Sun Z."/>
            <person name="Harris H.M."/>
            <person name="McCann A."/>
            <person name="Guo C."/>
            <person name="Argimon S."/>
            <person name="Zhang W."/>
            <person name="Yang X."/>
            <person name="Jeffery I.B."/>
            <person name="Cooney J.C."/>
            <person name="Kagawa T.F."/>
            <person name="Liu W."/>
            <person name="Song Y."/>
            <person name="Salvetti E."/>
            <person name="Wrobel A."/>
            <person name="Rasinkangas P."/>
            <person name="Parkhill J."/>
            <person name="Rea M.C."/>
            <person name="O'Sullivan O."/>
            <person name="Ritari J."/>
            <person name="Douillard F.P."/>
            <person name="Paul Ross R."/>
            <person name="Yang R."/>
            <person name="Briner A.E."/>
            <person name="Felis G.E."/>
            <person name="de Vos W.M."/>
            <person name="Barrangou R."/>
            <person name="Klaenhammer T.R."/>
            <person name="Caufield P.W."/>
            <person name="Cui Y."/>
            <person name="Zhang H."/>
            <person name="O'Toole P.W."/>
        </authorList>
    </citation>
    <scope>NUCLEOTIDE SEQUENCE [LARGE SCALE GENOMIC DNA]</scope>
    <source>
        <strain evidence="2 3">DSM 22408</strain>
    </source>
</reference>
<evidence type="ECO:0000313" key="2">
    <source>
        <dbReference type="EMBL" id="KRN89231.1"/>
    </source>
</evidence>
<dbReference type="RefSeq" id="WP_162139320.1">
    <property type="nucleotide sequence ID" value="NZ_AUHP01000003.1"/>
</dbReference>
<feature type="transmembrane region" description="Helical" evidence="1">
    <location>
        <begin position="20"/>
        <end position="43"/>
    </location>
</feature>
<keyword evidence="1" id="KW-0472">Membrane</keyword>
<keyword evidence="3" id="KW-1185">Reference proteome</keyword>
<keyword evidence="1" id="KW-0812">Transmembrane</keyword>
<accession>A0A0R2KIK7</accession>
<keyword evidence="1" id="KW-1133">Transmembrane helix</keyword>
<dbReference type="PATRIC" id="fig|1122146.4.peg.146"/>
<evidence type="ECO:0000313" key="3">
    <source>
        <dbReference type="Proteomes" id="UP000051500"/>
    </source>
</evidence>